<name>A0A5C5ZVT2_9BACT</name>
<keyword evidence="2" id="KW-0479">Metal-binding</keyword>
<proteinExistence type="predicted"/>
<dbReference type="EMBL" id="SJPQ01000001">
    <property type="protein sequence ID" value="TWT90343.1"/>
    <property type="molecule type" value="Genomic_DNA"/>
</dbReference>
<dbReference type="PANTHER" id="PTHR37326">
    <property type="entry name" value="BLL3975 PROTEIN"/>
    <property type="match status" value="1"/>
</dbReference>
<dbReference type="SUPFAM" id="SSF53187">
    <property type="entry name" value="Zn-dependent exopeptidases"/>
    <property type="match status" value="1"/>
</dbReference>
<dbReference type="AlphaFoldDB" id="A0A5C5ZVT2"/>
<evidence type="ECO:0000256" key="5">
    <source>
        <dbReference type="SAM" id="MobiDB-lite"/>
    </source>
</evidence>
<dbReference type="InterPro" id="IPR055438">
    <property type="entry name" value="AstE_AspA_cat"/>
</dbReference>
<keyword evidence="4" id="KW-0862">Zinc</keyword>
<dbReference type="GO" id="GO:0046872">
    <property type="term" value="F:metal ion binding"/>
    <property type="evidence" value="ECO:0007669"/>
    <property type="project" value="UniProtKB-KW"/>
</dbReference>
<accession>A0A5C5ZVT2</accession>
<dbReference type="Pfam" id="PF24827">
    <property type="entry name" value="AstE_AspA_cat"/>
    <property type="match status" value="1"/>
</dbReference>
<feature type="domain" description="Succinylglutamate desuccinylase/Aspartoacylase catalytic" evidence="6">
    <location>
        <begin position="75"/>
        <end position="255"/>
    </location>
</feature>
<organism evidence="7 8">
    <name type="scientific">Pseudobythopirellula maris</name>
    <dbReference type="NCBI Taxonomy" id="2527991"/>
    <lineage>
        <taxon>Bacteria</taxon>
        <taxon>Pseudomonadati</taxon>
        <taxon>Planctomycetota</taxon>
        <taxon>Planctomycetia</taxon>
        <taxon>Pirellulales</taxon>
        <taxon>Lacipirellulaceae</taxon>
        <taxon>Pseudobythopirellula</taxon>
    </lineage>
</organism>
<dbReference type="Proteomes" id="UP000315440">
    <property type="component" value="Unassembled WGS sequence"/>
</dbReference>
<protein>
    <submittedName>
        <fullName evidence="7">Succinylglutamate desuccinylase / Aspartoacylase family protein</fullName>
    </submittedName>
</protein>
<dbReference type="GO" id="GO:0016788">
    <property type="term" value="F:hydrolase activity, acting on ester bonds"/>
    <property type="evidence" value="ECO:0007669"/>
    <property type="project" value="InterPro"/>
</dbReference>
<dbReference type="CDD" id="cd06251">
    <property type="entry name" value="M14_ASTE_ASPA-like"/>
    <property type="match status" value="1"/>
</dbReference>
<dbReference type="PANTHER" id="PTHR37326:SF1">
    <property type="entry name" value="BLL3975 PROTEIN"/>
    <property type="match status" value="1"/>
</dbReference>
<dbReference type="RefSeq" id="WP_197525415.1">
    <property type="nucleotide sequence ID" value="NZ_SJPQ01000001.1"/>
</dbReference>
<dbReference type="Gene3D" id="3.40.630.10">
    <property type="entry name" value="Zn peptidases"/>
    <property type="match status" value="1"/>
</dbReference>
<evidence type="ECO:0000256" key="3">
    <source>
        <dbReference type="ARBA" id="ARBA00022801"/>
    </source>
</evidence>
<evidence type="ECO:0000313" key="7">
    <source>
        <dbReference type="EMBL" id="TWT90343.1"/>
    </source>
</evidence>
<evidence type="ECO:0000256" key="1">
    <source>
        <dbReference type="ARBA" id="ARBA00001947"/>
    </source>
</evidence>
<evidence type="ECO:0000256" key="2">
    <source>
        <dbReference type="ARBA" id="ARBA00022723"/>
    </source>
</evidence>
<reference evidence="7 8" key="1">
    <citation type="submission" date="2019-02" db="EMBL/GenBank/DDBJ databases">
        <title>Deep-cultivation of Planctomycetes and their phenomic and genomic characterization uncovers novel biology.</title>
        <authorList>
            <person name="Wiegand S."/>
            <person name="Jogler M."/>
            <person name="Boedeker C."/>
            <person name="Pinto D."/>
            <person name="Vollmers J."/>
            <person name="Rivas-Marin E."/>
            <person name="Kohn T."/>
            <person name="Peeters S.H."/>
            <person name="Heuer A."/>
            <person name="Rast P."/>
            <person name="Oberbeckmann S."/>
            <person name="Bunk B."/>
            <person name="Jeske O."/>
            <person name="Meyerdierks A."/>
            <person name="Storesund J.E."/>
            <person name="Kallscheuer N."/>
            <person name="Luecker S."/>
            <person name="Lage O.M."/>
            <person name="Pohl T."/>
            <person name="Merkel B.J."/>
            <person name="Hornburger P."/>
            <person name="Mueller R.-W."/>
            <person name="Bruemmer F."/>
            <person name="Labrenz M."/>
            <person name="Spormann A.M."/>
            <person name="Op Den Camp H."/>
            <person name="Overmann J."/>
            <person name="Amann R."/>
            <person name="Jetten M.S.M."/>
            <person name="Mascher T."/>
            <person name="Medema M.H."/>
            <person name="Devos D.P."/>
            <person name="Kaster A.-K."/>
            <person name="Ovreas L."/>
            <person name="Rohde M."/>
            <person name="Galperin M.Y."/>
            <person name="Jogler C."/>
        </authorList>
    </citation>
    <scope>NUCLEOTIDE SEQUENCE [LARGE SCALE GENOMIC DNA]</scope>
    <source>
        <strain evidence="7 8">Mal64</strain>
    </source>
</reference>
<comment type="cofactor">
    <cofactor evidence="1">
        <name>Zn(2+)</name>
        <dbReference type="ChEBI" id="CHEBI:29105"/>
    </cofactor>
</comment>
<dbReference type="InterPro" id="IPR053138">
    <property type="entry name" value="N-alpha-Ac-DABA_deacetylase"/>
</dbReference>
<keyword evidence="8" id="KW-1185">Reference proteome</keyword>
<sequence>MAPQSDDESLQQAPAVKPATQRASGGAHRASDFDAPFLEAPVPLGGEANGSLVVSQSFSGYDISAPVTVWRGREPGPTVCLQAAVHGDEINGAGAILQILRDRPFELRAGTLILVPVVNLIGFERNARYMPDRRDLNRSFPGSVGGTLTGRLAHAYFTQVIERCDYCIDLHTAAVRRTNFPNVRANLSIDRLAAFARAFGAELTINGDGPQGSLRSEACKAGCATLILEAGEVWKTEPTVVEYAIRGVTNCLRFLGMVAGKPIEPPYRLETDATKWIRAEHGGFLSFHVAPGQIVSAGEPIATAHSLHGDDLGVIAAPREGIILGMTTIPSVSPGDPVCHLAFPSEGSLAKVERAVNRLRVSSLHERVRDDLARSVNVTEHNESDPMA</sequence>
<evidence type="ECO:0000256" key="4">
    <source>
        <dbReference type="ARBA" id="ARBA00022833"/>
    </source>
</evidence>
<comment type="caution">
    <text evidence="7">The sequence shown here is derived from an EMBL/GenBank/DDBJ whole genome shotgun (WGS) entry which is preliminary data.</text>
</comment>
<evidence type="ECO:0000259" key="6">
    <source>
        <dbReference type="Pfam" id="PF24827"/>
    </source>
</evidence>
<keyword evidence="3" id="KW-0378">Hydrolase</keyword>
<gene>
    <name evidence="7" type="ORF">Mal64_07310</name>
</gene>
<evidence type="ECO:0000313" key="8">
    <source>
        <dbReference type="Proteomes" id="UP000315440"/>
    </source>
</evidence>
<feature type="region of interest" description="Disordered" evidence="5">
    <location>
        <begin position="1"/>
        <end position="29"/>
    </location>
</feature>